<keyword evidence="2" id="KW-1133">Transmembrane helix</keyword>
<feature type="compositionally biased region" description="Low complexity" evidence="1">
    <location>
        <begin position="110"/>
        <end position="120"/>
    </location>
</feature>
<dbReference type="AlphaFoldDB" id="A0A0M3AVW0"/>
<keyword evidence="5" id="KW-1185">Reference proteome</keyword>
<feature type="region of interest" description="Disordered" evidence="1">
    <location>
        <begin position="276"/>
        <end position="295"/>
    </location>
</feature>
<accession>A0A0M3AVW0</accession>
<evidence type="ECO:0000256" key="3">
    <source>
        <dbReference type="SAM" id="SignalP"/>
    </source>
</evidence>
<keyword evidence="3" id="KW-0732">Signal</keyword>
<evidence type="ECO:0000256" key="2">
    <source>
        <dbReference type="SAM" id="Phobius"/>
    </source>
</evidence>
<reference evidence="4 5" key="1">
    <citation type="submission" date="2015-04" db="EMBL/GenBank/DDBJ databases">
        <title>Genome sequence of aromatic hydrocarbons-degrading Sphingobium chungbukense DJ77.</title>
        <authorList>
            <person name="Kim Y.-C."/>
            <person name="Chae J.-C."/>
        </authorList>
    </citation>
    <scope>NUCLEOTIDE SEQUENCE [LARGE SCALE GENOMIC DNA]</scope>
    <source>
        <strain evidence="4 5">DJ77</strain>
    </source>
</reference>
<feature type="signal peptide" evidence="3">
    <location>
        <begin position="1"/>
        <end position="28"/>
    </location>
</feature>
<evidence type="ECO:0000256" key="1">
    <source>
        <dbReference type="SAM" id="MobiDB-lite"/>
    </source>
</evidence>
<protein>
    <submittedName>
        <fullName evidence="4">Uncharacterized protein</fullName>
    </submittedName>
</protein>
<feature type="region of interest" description="Disordered" evidence="1">
    <location>
        <begin position="38"/>
        <end position="63"/>
    </location>
</feature>
<sequence>MTGNIRIIRPAGAAIAAVLAFNSPPLLAQTVVPPVTPEGVASPAPPPASGPVFAPTQPVIQPTPSVDERLNAAITASKAEAAARPAPALKTVPERAVTAKKAATDRSVADRAAAPAKAAAPPQPVASEPVRTQAPVETAAPADAPLAQAQAPTAMAGPAKTSEAQRPMIDPALIWALGGGVLILLGLAGVALMRRSNRDEEDALELEPAMPVEAEVARPASPPLTSPSVNRPVPAKPVSTDNRLEAMVAAPPSPENPFQTHAKRMTRAKFLLAQEEKAQAAPTKPENPAPVAYPAVQEHNQTVYRFGSDRTGRKTLFNPRPS</sequence>
<evidence type="ECO:0000313" key="4">
    <source>
        <dbReference type="EMBL" id="KKW94000.1"/>
    </source>
</evidence>
<proteinExistence type="predicted"/>
<gene>
    <name evidence="4" type="ORF">YP76_05075</name>
</gene>
<comment type="caution">
    <text evidence="4">The sequence shown here is derived from an EMBL/GenBank/DDBJ whole genome shotgun (WGS) entry which is preliminary data.</text>
</comment>
<dbReference type="RefSeq" id="WP_046762433.1">
    <property type="nucleotide sequence ID" value="NZ_LBIC01000001.1"/>
</dbReference>
<dbReference type="STRING" id="56193.YP76_05075"/>
<name>A0A0M3AVW0_9SPHN</name>
<dbReference type="Proteomes" id="UP000033874">
    <property type="component" value="Unassembled WGS sequence"/>
</dbReference>
<dbReference type="EMBL" id="LBIC01000001">
    <property type="protein sequence ID" value="KKW94000.1"/>
    <property type="molecule type" value="Genomic_DNA"/>
</dbReference>
<feature type="region of interest" description="Disordered" evidence="1">
    <location>
        <begin position="78"/>
        <end position="138"/>
    </location>
</feature>
<keyword evidence="2" id="KW-0812">Transmembrane</keyword>
<evidence type="ECO:0000313" key="5">
    <source>
        <dbReference type="Proteomes" id="UP000033874"/>
    </source>
</evidence>
<feature type="transmembrane region" description="Helical" evidence="2">
    <location>
        <begin position="172"/>
        <end position="192"/>
    </location>
</feature>
<dbReference type="PATRIC" id="fig|56193.3.peg.1046"/>
<organism evidence="4 5">
    <name type="scientific">Sphingobium chungbukense</name>
    <dbReference type="NCBI Taxonomy" id="56193"/>
    <lineage>
        <taxon>Bacteria</taxon>
        <taxon>Pseudomonadati</taxon>
        <taxon>Pseudomonadota</taxon>
        <taxon>Alphaproteobacteria</taxon>
        <taxon>Sphingomonadales</taxon>
        <taxon>Sphingomonadaceae</taxon>
        <taxon>Sphingobium</taxon>
    </lineage>
</organism>
<feature type="chain" id="PRO_5005650819" evidence="3">
    <location>
        <begin position="29"/>
        <end position="322"/>
    </location>
</feature>
<keyword evidence="2" id="KW-0472">Membrane</keyword>
<feature type="compositionally biased region" description="Low complexity" evidence="1">
    <location>
        <begin position="78"/>
        <end position="88"/>
    </location>
</feature>